<dbReference type="GO" id="GO:0042597">
    <property type="term" value="C:periplasmic space"/>
    <property type="evidence" value="ECO:0007669"/>
    <property type="project" value="UniProtKB-SubCell"/>
</dbReference>
<dbReference type="Gene3D" id="3.40.190.10">
    <property type="entry name" value="Periplasmic binding protein-like II"/>
    <property type="match status" value="2"/>
</dbReference>
<evidence type="ECO:0000256" key="4">
    <source>
        <dbReference type="ARBA" id="ARBA00022729"/>
    </source>
</evidence>
<evidence type="ECO:0000256" key="3">
    <source>
        <dbReference type="ARBA" id="ARBA00022448"/>
    </source>
</evidence>
<keyword evidence="4 5" id="KW-0732">Signal</keyword>
<evidence type="ECO:0000313" key="7">
    <source>
        <dbReference type="Proteomes" id="UP000325797"/>
    </source>
</evidence>
<gene>
    <name evidence="6" type="ORF">FRZ61_25740</name>
</gene>
<keyword evidence="3" id="KW-0813">Transport</keyword>
<dbReference type="InterPro" id="IPR050490">
    <property type="entry name" value="Bact_solute-bd_prot1"/>
</dbReference>
<evidence type="ECO:0000256" key="1">
    <source>
        <dbReference type="ARBA" id="ARBA00004418"/>
    </source>
</evidence>
<evidence type="ECO:0000256" key="2">
    <source>
        <dbReference type="ARBA" id="ARBA00008520"/>
    </source>
</evidence>
<dbReference type="PANTHER" id="PTHR43649:SF34">
    <property type="entry name" value="ABC TRANSPORTER PERIPLASMIC-BINDING PROTEIN YCJN-RELATED"/>
    <property type="match status" value="1"/>
</dbReference>
<dbReference type="InterPro" id="IPR006311">
    <property type="entry name" value="TAT_signal"/>
</dbReference>
<dbReference type="PROSITE" id="PS51318">
    <property type="entry name" value="TAT"/>
    <property type="match status" value="1"/>
</dbReference>
<organism evidence="6 7">
    <name type="scientific">Hypericibacter adhaerens</name>
    <dbReference type="NCBI Taxonomy" id="2602016"/>
    <lineage>
        <taxon>Bacteria</taxon>
        <taxon>Pseudomonadati</taxon>
        <taxon>Pseudomonadota</taxon>
        <taxon>Alphaproteobacteria</taxon>
        <taxon>Rhodospirillales</taxon>
        <taxon>Dongiaceae</taxon>
        <taxon>Hypericibacter</taxon>
    </lineage>
</organism>
<feature type="chain" id="PRO_5023820669" evidence="5">
    <location>
        <begin position="37"/>
        <end position="438"/>
    </location>
</feature>
<accession>A0A5J6MY20</accession>
<comment type="similarity">
    <text evidence="2">Belongs to the bacterial solute-binding protein 1 family.</text>
</comment>
<dbReference type="RefSeq" id="WP_191908997.1">
    <property type="nucleotide sequence ID" value="NZ_CP042582.1"/>
</dbReference>
<name>A0A5J6MY20_9PROT</name>
<keyword evidence="7" id="KW-1185">Reference proteome</keyword>
<dbReference type="EMBL" id="CP042582">
    <property type="protein sequence ID" value="QEX22642.1"/>
    <property type="molecule type" value="Genomic_DNA"/>
</dbReference>
<feature type="signal peptide" evidence="5">
    <location>
        <begin position="1"/>
        <end position="36"/>
    </location>
</feature>
<dbReference type="SUPFAM" id="SSF53850">
    <property type="entry name" value="Periplasmic binding protein-like II"/>
    <property type="match status" value="1"/>
</dbReference>
<evidence type="ECO:0000313" key="6">
    <source>
        <dbReference type="EMBL" id="QEX22642.1"/>
    </source>
</evidence>
<dbReference type="CDD" id="cd13585">
    <property type="entry name" value="PBP2_TMBP_like"/>
    <property type="match status" value="1"/>
</dbReference>
<dbReference type="KEGG" id="hadh:FRZ61_25740"/>
<protein>
    <submittedName>
        <fullName evidence="6">Sugar ABC transporter substrate-binding protein</fullName>
    </submittedName>
</protein>
<sequence>MSKGYLNQGVARRTFLRASAAIAAATAASRALPARAAGVTLNILNSNVAWSSALTGSVAEAYKAKTGVTVTGESNPYESHYDKMLIELSQGSDTFDLVTSDSIWVQQPIRNGWAANLDDMKAKNPSLPALQVQNLEPGALIYTEYNGKRCGLPVAMTTPVFVYRKDLFEKAGITKVPTNWDEYLAAAKKLHTSEVAGNTLLLGGVDSLSTGDWGSRIQGMVKLGPEDDYVLNEAKEPIFNSEGQGAHAIERLKELVQYSPQGVQGFDYPEGSSLLQQGKVAMLVTWSDVIVGIEDGPNKGKFGYTVAPTEKYEQEQIGGWSIIANAHSQNPEEAYKFLAWMTEGRAYELFREGGESSLCLKKDVENPDITKTVPMMQAFKDFAVRGTQPVALPAYRLTNAVAVQRVLYEEIFAGVTGGKTPKQAMADAADRVAKTVKG</sequence>
<evidence type="ECO:0000256" key="5">
    <source>
        <dbReference type="SAM" id="SignalP"/>
    </source>
</evidence>
<dbReference type="InterPro" id="IPR006059">
    <property type="entry name" value="SBP"/>
</dbReference>
<dbReference type="PANTHER" id="PTHR43649">
    <property type="entry name" value="ARABINOSE-BINDING PROTEIN-RELATED"/>
    <property type="match status" value="1"/>
</dbReference>
<reference evidence="6 7" key="1">
    <citation type="submission" date="2019-08" db="EMBL/GenBank/DDBJ databases">
        <title>Hyperibacter terrae gen. nov., sp. nov. and Hyperibacter viscosus sp. nov., two new members in the family Rhodospirillaceae isolated from the rhizosphere of Hypericum perforatum.</title>
        <authorList>
            <person name="Noviana Z."/>
        </authorList>
    </citation>
    <scope>NUCLEOTIDE SEQUENCE [LARGE SCALE GENOMIC DNA]</scope>
    <source>
        <strain evidence="6 7">R5959</strain>
    </source>
</reference>
<dbReference type="Pfam" id="PF01547">
    <property type="entry name" value="SBP_bac_1"/>
    <property type="match status" value="1"/>
</dbReference>
<dbReference type="AlphaFoldDB" id="A0A5J6MY20"/>
<comment type="subcellular location">
    <subcellularLocation>
        <location evidence="1">Periplasm</location>
    </subcellularLocation>
</comment>
<proteinExistence type="inferred from homology"/>
<dbReference type="Proteomes" id="UP000325797">
    <property type="component" value="Chromosome"/>
</dbReference>